<comment type="similarity">
    <text evidence="1">Belongs to the membrane fusion protein (MFP) (TC 8.A.1) family.</text>
</comment>
<keyword evidence="5" id="KW-1185">Reference proteome</keyword>
<feature type="domain" description="Multidrug resistance protein MdtA-like barrel-sandwich hybrid" evidence="3">
    <location>
        <begin position="63"/>
        <end position="203"/>
    </location>
</feature>
<dbReference type="Proteomes" id="UP001379235">
    <property type="component" value="Unassembled WGS sequence"/>
</dbReference>
<dbReference type="Gene3D" id="2.40.30.170">
    <property type="match status" value="1"/>
</dbReference>
<organism evidence="4 5">
    <name type="scientific">Novosphingobium aquae</name>
    <dbReference type="NCBI Taxonomy" id="3133435"/>
    <lineage>
        <taxon>Bacteria</taxon>
        <taxon>Pseudomonadati</taxon>
        <taxon>Pseudomonadota</taxon>
        <taxon>Alphaproteobacteria</taxon>
        <taxon>Sphingomonadales</taxon>
        <taxon>Sphingomonadaceae</taxon>
        <taxon>Novosphingobium</taxon>
    </lineage>
</organism>
<dbReference type="InterPro" id="IPR058625">
    <property type="entry name" value="MdtA-like_BSH"/>
</dbReference>
<dbReference type="NCBIfam" id="TIGR01730">
    <property type="entry name" value="RND_mfp"/>
    <property type="match status" value="1"/>
</dbReference>
<protein>
    <submittedName>
        <fullName evidence="4">Efflux RND transporter periplasmic adaptor subunit</fullName>
    </submittedName>
</protein>
<dbReference type="Gene3D" id="2.40.420.20">
    <property type="match status" value="1"/>
</dbReference>
<proteinExistence type="inferred from homology"/>
<feature type="chain" id="PRO_5045452527" evidence="2">
    <location>
        <begin position="27"/>
        <end position="341"/>
    </location>
</feature>
<evidence type="ECO:0000259" key="3">
    <source>
        <dbReference type="Pfam" id="PF25917"/>
    </source>
</evidence>
<keyword evidence="2" id="KW-0732">Signal</keyword>
<reference evidence="4 5" key="1">
    <citation type="submission" date="2024-03" db="EMBL/GenBank/DDBJ databases">
        <authorList>
            <person name="Jo J.-H."/>
        </authorList>
    </citation>
    <scope>NUCLEOTIDE SEQUENCE [LARGE SCALE GENOMIC DNA]</scope>
    <source>
        <strain evidence="4 5">AS3R-12</strain>
    </source>
</reference>
<name>A0ABU8SCJ8_9SPHN</name>
<sequence length="341" mass="34190">MRGYVLALTALSSVALSLPLAGCSSAEDTAQTAKAPSGPRLVLAASDTVNWQDVSAEIATVDQAQVLARIPGILTTLTVKEGDMVAKGQVIGRIVDSQLGYQAGAFGAQVAAAQAQAAQAQGELSRIRFLYQNGVYAKARLEQAEAAAAAANAQIRAAQAQQSAVGAVAGQGAVTAPASGRVLRADVPAGSPVAPGMAIAVITAGPTIVRLEMPESLADKVHAGSRVTASSIGGGSGVGTVIKLYPSVTAGQVSVDVDMPGIDNRLIGRRVAAKVETGSRKALLVPAGYVTNRYGIDYVTLLAKDGSAAQVPVQAAASVEPGKVEILSGASAGDTLIGTAK</sequence>
<comment type="caution">
    <text evidence="4">The sequence shown here is derived from an EMBL/GenBank/DDBJ whole genome shotgun (WGS) entry which is preliminary data.</text>
</comment>
<dbReference type="EMBL" id="JBBHJY010000009">
    <property type="protein sequence ID" value="MEJ6011605.1"/>
    <property type="molecule type" value="Genomic_DNA"/>
</dbReference>
<accession>A0ABU8SCJ8</accession>
<gene>
    <name evidence="4" type="ORF">WG900_16955</name>
</gene>
<dbReference type="RefSeq" id="WP_339969012.1">
    <property type="nucleotide sequence ID" value="NZ_JBBHJY010000009.1"/>
</dbReference>
<evidence type="ECO:0000256" key="2">
    <source>
        <dbReference type="SAM" id="SignalP"/>
    </source>
</evidence>
<dbReference type="SUPFAM" id="SSF111369">
    <property type="entry name" value="HlyD-like secretion proteins"/>
    <property type="match status" value="1"/>
</dbReference>
<dbReference type="PANTHER" id="PTHR30469:SF38">
    <property type="entry name" value="HLYD FAMILY SECRETION PROTEIN"/>
    <property type="match status" value="1"/>
</dbReference>
<dbReference type="Gene3D" id="2.40.50.100">
    <property type="match status" value="1"/>
</dbReference>
<dbReference type="InterPro" id="IPR006143">
    <property type="entry name" value="RND_pump_MFP"/>
</dbReference>
<dbReference type="Pfam" id="PF25917">
    <property type="entry name" value="BSH_RND"/>
    <property type="match status" value="1"/>
</dbReference>
<feature type="signal peptide" evidence="2">
    <location>
        <begin position="1"/>
        <end position="26"/>
    </location>
</feature>
<evidence type="ECO:0000313" key="5">
    <source>
        <dbReference type="Proteomes" id="UP001379235"/>
    </source>
</evidence>
<dbReference type="PANTHER" id="PTHR30469">
    <property type="entry name" value="MULTIDRUG RESISTANCE PROTEIN MDTA"/>
    <property type="match status" value="1"/>
</dbReference>
<evidence type="ECO:0000256" key="1">
    <source>
        <dbReference type="ARBA" id="ARBA00009477"/>
    </source>
</evidence>
<dbReference type="Gene3D" id="1.10.287.470">
    <property type="entry name" value="Helix hairpin bin"/>
    <property type="match status" value="1"/>
</dbReference>
<evidence type="ECO:0000313" key="4">
    <source>
        <dbReference type="EMBL" id="MEJ6011605.1"/>
    </source>
</evidence>